<reference evidence="2 3" key="1">
    <citation type="submission" date="2019-03" db="EMBL/GenBank/DDBJ databases">
        <title>Genomic Encyclopedia of Type Strains, Phase IV (KMG-IV): sequencing the most valuable type-strain genomes for metagenomic binning, comparative biology and taxonomic classification.</title>
        <authorList>
            <person name="Goeker M."/>
        </authorList>
    </citation>
    <scope>NUCLEOTIDE SEQUENCE [LARGE SCALE GENOMIC DNA]</scope>
    <source>
        <strain evidence="2 3">DSM 103792</strain>
    </source>
</reference>
<feature type="chain" id="PRO_5020354213" description="Outer membrane protein with beta-barrel domain" evidence="1">
    <location>
        <begin position="24"/>
        <end position="215"/>
    </location>
</feature>
<evidence type="ECO:0000313" key="3">
    <source>
        <dbReference type="Proteomes" id="UP000295375"/>
    </source>
</evidence>
<dbReference type="EMBL" id="SNYM01000004">
    <property type="protein sequence ID" value="TDQ49383.1"/>
    <property type="molecule type" value="Genomic_DNA"/>
</dbReference>
<evidence type="ECO:0000256" key="1">
    <source>
        <dbReference type="SAM" id="SignalP"/>
    </source>
</evidence>
<feature type="signal peptide" evidence="1">
    <location>
        <begin position="1"/>
        <end position="23"/>
    </location>
</feature>
<gene>
    <name evidence="2" type="ORF">EV696_10487</name>
</gene>
<sequence length="215" mass="23856">MTTKLMKKSLLFVALLAATGAQAAEEKFRRPTPQDAEYQNRSQFLFSLGLQNGGDVIARLRDVDSGEIVDQARAGGYWFMEFGGVIAFPDVPVSLQVTGGYLTTQVVSNIDESRVDFNRYTVSLIPFYNFGRQRIGLGAVAHIEPTATFKPDGQPNEEWKMDDAVAAILQWDVRYDQNISVGARYSYVKYEITEGGPVGVEADGRAFGVHFTYSF</sequence>
<comment type="caution">
    <text evidence="2">The sequence shown here is derived from an EMBL/GenBank/DDBJ whole genome shotgun (WGS) entry which is preliminary data.</text>
</comment>
<keyword evidence="3" id="KW-1185">Reference proteome</keyword>
<keyword evidence="1" id="KW-0732">Signal</keyword>
<protein>
    <recommendedName>
        <fullName evidence="4">Outer membrane protein with beta-barrel domain</fullName>
    </recommendedName>
</protein>
<dbReference type="Proteomes" id="UP000295375">
    <property type="component" value="Unassembled WGS sequence"/>
</dbReference>
<dbReference type="OrthoDB" id="7060514at2"/>
<evidence type="ECO:0000313" key="2">
    <source>
        <dbReference type="EMBL" id="TDQ49383.1"/>
    </source>
</evidence>
<dbReference type="RefSeq" id="WP_133588920.1">
    <property type="nucleotide sequence ID" value="NZ_CP037953.1"/>
</dbReference>
<name>A0A4R6UUD1_9GAMM</name>
<proteinExistence type="predicted"/>
<accession>A0A4R6UUD1</accession>
<organism evidence="2 3">
    <name type="scientific">Permianibacter aggregans</name>
    <dbReference type="NCBI Taxonomy" id="1510150"/>
    <lineage>
        <taxon>Bacteria</taxon>
        <taxon>Pseudomonadati</taxon>
        <taxon>Pseudomonadota</taxon>
        <taxon>Gammaproteobacteria</taxon>
        <taxon>Pseudomonadales</taxon>
        <taxon>Pseudomonadaceae</taxon>
        <taxon>Permianibacter</taxon>
    </lineage>
</organism>
<evidence type="ECO:0008006" key="4">
    <source>
        <dbReference type="Google" id="ProtNLM"/>
    </source>
</evidence>
<dbReference type="AlphaFoldDB" id="A0A4R6UUD1"/>